<protein>
    <recommendedName>
        <fullName evidence="4">G domain-containing protein</fullName>
    </recommendedName>
</protein>
<evidence type="ECO:0008006" key="4">
    <source>
        <dbReference type="Google" id="ProtNLM"/>
    </source>
</evidence>
<dbReference type="EMBL" id="KB446564">
    <property type="protein sequence ID" value="EME77844.1"/>
    <property type="molecule type" value="Genomic_DNA"/>
</dbReference>
<organism evidence="2 3">
    <name type="scientific">Pseudocercospora fijiensis (strain CIRAD86)</name>
    <name type="common">Black leaf streak disease fungus</name>
    <name type="synonym">Mycosphaerella fijiensis</name>
    <dbReference type="NCBI Taxonomy" id="383855"/>
    <lineage>
        <taxon>Eukaryota</taxon>
        <taxon>Fungi</taxon>
        <taxon>Dikarya</taxon>
        <taxon>Ascomycota</taxon>
        <taxon>Pezizomycotina</taxon>
        <taxon>Dothideomycetes</taxon>
        <taxon>Dothideomycetidae</taxon>
        <taxon>Mycosphaerellales</taxon>
        <taxon>Mycosphaerellaceae</taxon>
        <taxon>Pseudocercospora</taxon>
    </lineage>
</organism>
<dbReference type="SUPFAM" id="SSF52540">
    <property type="entry name" value="P-loop containing nucleoside triphosphate hydrolases"/>
    <property type="match status" value="1"/>
</dbReference>
<dbReference type="AlphaFoldDB" id="M2ZFE1"/>
<dbReference type="InterPro" id="IPR027417">
    <property type="entry name" value="P-loop_NTPase"/>
</dbReference>
<name>M2ZFE1_PSEFD</name>
<evidence type="ECO:0000256" key="1">
    <source>
        <dbReference type="SAM" id="Coils"/>
    </source>
</evidence>
<feature type="non-terminal residue" evidence="2">
    <location>
        <position position="195"/>
    </location>
</feature>
<dbReference type="RefSeq" id="XP_007931603.1">
    <property type="nucleotide sequence ID" value="XM_007933412.1"/>
</dbReference>
<dbReference type="OrthoDB" id="3635738at2759"/>
<dbReference type="KEGG" id="pfj:MYCFIDRAFT_111091"/>
<keyword evidence="1" id="KW-0175">Coiled coil</keyword>
<evidence type="ECO:0000313" key="3">
    <source>
        <dbReference type="Proteomes" id="UP000016932"/>
    </source>
</evidence>
<dbReference type="Proteomes" id="UP000016932">
    <property type="component" value="Unassembled WGS sequence"/>
</dbReference>
<dbReference type="GeneID" id="19330191"/>
<gene>
    <name evidence="2" type="ORF">MYCFIDRAFT_111091</name>
</gene>
<sequence>LIDTPGFDDTQRKDVDILREIASYMVATYKSDVRLSGLIYLFAIDNSRLGGSAARNLRMFQKLVGREGLHSTILATTKWDNLEYVTIGEQRELELISEDGFWGAMIEHGSKVMRHTRTRESAMSIVKAILSNSHPFALKIQEEMVDQRLVLLDTAAGMQVNKDLIELQQRYQKELDMLKMDMAEVDSEAKREISR</sequence>
<dbReference type="Gene3D" id="3.40.50.300">
    <property type="entry name" value="P-loop containing nucleotide triphosphate hydrolases"/>
    <property type="match status" value="1"/>
</dbReference>
<dbReference type="VEuPathDB" id="FungiDB:MYCFIDRAFT_111091"/>
<proteinExistence type="predicted"/>
<feature type="coiled-coil region" evidence="1">
    <location>
        <begin position="161"/>
        <end position="188"/>
    </location>
</feature>
<feature type="non-terminal residue" evidence="2">
    <location>
        <position position="1"/>
    </location>
</feature>
<dbReference type="eggNOG" id="ENOG502S03K">
    <property type="taxonomic scope" value="Eukaryota"/>
</dbReference>
<reference evidence="2 3" key="1">
    <citation type="journal article" date="2012" name="PLoS Pathog.">
        <title>Diverse lifestyles and strategies of plant pathogenesis encoded in the genomes of eighteen Dothideomycetes fungi.</title>
        <authorList>
            <person name="Ohm R.A."/>
            <person name="Feau N."/>
            <person name="Henrissat B."/>
            <person name="Schoch C.L."/>
            <person name="Horwitz B.A."/>
            <person name="Barry K.W."/>
            <person name="Condon B.J."/>
            <person name="Copeland A.C."/>
            <person name="Dhillon B."/>
            <person name="Glaser F."/>
            <person name="Hesse C.N."/>
            <person name="Kosti I."/>
            <person name="LaButti K."/>
            <person name="Lindquist E.A."/>
            <person name="Lucas S."/>
            <person name="Salamov A.A."/>
            <person name="Bradshaw R.E."/>
            <person name="Ciuffetti L."/>
            <person name="Hamelin R.C."/>
            <person name="Kema G.H.J."/>
            <person name="Lawrence C."/>
            <person name="Scott J.A."/>
            <person name="Spatafora J.W."/>
            <person name="Turgeon B.G."/>
            <person name="de Wit P.J.G.M."/>
            <person name="Zhong S."/>
            <person name="Goodwin S.B."/>
            <person name="Grigoriev I.V."/>
        </authorList>
    </citation>
    <scope>NUCLEOTIDE SEQUENCE [LARGE SCALE GENOMIC DNA]</scope>
    <source>
        <strain evidence="2 3">CIRAD86</strain>
    </source>
</reference>
<evidence type="ECO:0000313" key="2">
    <source>
        <dbReference type="EMBL" id="EME77844.1"/>
    </source>
</evidence>
<accession>M2ZFE1</accession>
<keyword evidence="3" id="KW-1185">Reference proteome</keyword>
<dbReference type="HOGENOM" id="CLU_018003_2_0_1"/>